<proteinExistence type="predicted"/>
<sequence>MTVIYETTSEGVASDCASWPEAEQAVWRALFDPDDPETFRRWARRREKPWSRPRQYNVAGVYTRYLRCVRAHALPEAIHPEGVRAFVAELQARCQPHTVHSQVCMLASIAHLLHPNDDWSWLTDTCRNLDRVGRNTPKRKNAGGKLLNAHDLYATGIALMIEAMESGGVTWAEIQTYRDGLWLALGTVCPERRRALETLTVDNVRVDAGLLDVPADVMKTGEASRRRLPAVIAEAIRTWLTVYRAAYAPNHNGFWIVKGGTPVRPGTMYPAMKKVTRERLGIAVSPHRLRDAGATFIAEEMPENANLASTLLKHRTEAMTRIYQEQAQQIEASKRFAQYVQAYMHSLNNHDTS</sequence>
<dbReference type="InterPro" id="IPR002104">
    <property type="entry name" value="Integrase_catalytic"/>
</dbReference>
<keyword evidence="4" id="KW-1185">Reference proteome</keyword>
<dbReference type="InterPro" id="IPR011010">
    <property type="entry name" value="DNA_brk_join_enz"/>
</dbReference>
<dbReference type="Gene3D" id="1.10.443.10">
    <property type="entry name" value="Intergrase catalytic core"/>
    <property type="match status" value="1"/>
</dbReference>
<dbReference type="Proteomes" id="UP001296873">
    <property type="component" value="Unassembled WGS sequence"/>
</dbReference>
<evidence type="ECO:0000259" key="2">
    <source>
        <dbReference type="PROSITE" id="PS51898"/>
    </source>
</evidence>
<feature type="domain" description="Tyr recombinase" evidence="2">
    <location>
        <begin position="147"/>
        <end position="336"/>
    </location>
</feature>
<dbReference type="RefSeq" id="WP_200341856.1">
    <property type="nucleotide sequence ID" value="NZ_NRRL01000051.1"/>
</dbReference>
<gene>
    <name evidence="3" type="ORF">CKO28_15905</name>
</gene>
<name>A0ABS1DH25_9PROT</name>
<accession>A0ABS1DH25</accession>
<comment type="caution">
    <text evidence="3">The sequence shown here is derived from an EMBL/GenBank/DDBJ whole genome shotgun (WGS) entry which is preliminary data.</text>
</comment>
<organism evidence="3 4">
    <name type="scientific">Rhodovibrio sodomensis</name>
    <dbReference type="NCBI Taxonomy" id="1088"/>
    <lineage>
        <taxon>Bacteria</taxon>
        <taxon>Pseudomonadati</taxon>
        <taxon>Pseudomonadota</taxon>
        <taxon>Alphaproteobacteria</taxon>
        <taxon>Rhodospirillales</taxon>
        <taxon>Rhodovibrionaceae</taxon>
        <taxon>Rhodovibrio</taxon>
    </lineage>
</organism>
<reference evidence="3 4" key="1">
    <citation type="journal article" date="2020" name="Microorganisms">
        <title>Osmotic Adaptation and Compatible Solute Biosynthesis of Phototrophic Bacteria as Revealed from Genome Analyses.</title>
        <authorList>
            <person name="Imhoff J.F."/>
            <person name="Rahn T."/>
            <person name="Kunzel S."/>
            <person name="Keller A."/>
            <person name="Neulinger S.C."/>
        </authorList>
    </citation>
    <scope>NUCLEOTIDE SEQUENCE [LARGE SCALE GENOMIC DNA]</scope>
    <source>
        <strain evidence="3 4">DSM 9895</strain>
    </source>
</reference>
<dbReference type="EMBL" id="NRRL01000051">
    <property type="protein sequence ID" value="MBK1669524.1"/>
    <property type="molecule type" value="Genomic_DNA"/>
</dbReference>
<protein>
    <recommendedName>
        <fullName evidence="2">Tyr recombinase domain-containing protein</fullName>
    </recommendedName>
</protein>
<evidence type="ECO:0000313" key="4">
    <source>
        <dbReference type="Proteomes" id="UP001296873"/>
    </source>
</evidence>
<dbReference type="InterPro" id="IPR013762">
    <property type="entry name" value="Integrase-like_cat_sf"/>
</dbReference>
<evidence type="ECO:0000313" key="3">
    <source>
        <dbReference type="EMBL" id="MBK1669524.1"/>
    </source>
</evidence>
<dbReference type="SUPFAM" id="SSF56349">
    <property type="entry name" value="DNA breaking-rejoining enzymes"/>
    <property type="match status" value="1"/>
</dbReference>
<evidence type="ECO:0000256" key="1">
    <source>
        <dbReference type="ARBA" id="ARBA00023172"/>
    </source>
</evidence>
<dbReference type="PROSITE" id="PS51898">
    <property type="entry name" value="TYR_RECOMBINASE"/>
    <property type="match status" value="1"/>
</dbReference>
<keyword evidence="1" id="KW-0233">DNA recombination</keyword>